<evidence type="ECO:0000313" key="1">
    <source>
        <dbReference type="EMBL" id="KAJ3536147.1"/>
    </source>
</evidence>
<reference evidence="1" key="1">
    <citation type="submission" date="2022-08" db="EMBL/GenBank/DDBJ databases">
        <title>Genome Sequence of Fusarium decemcellulare.</title>
        <authorList>
            <person name="Buettner E."/>
        </authorList>
    </citation>
    <scope>NUCLEOTIDE SEQUENCE</scope>
    <source>
        <strain evidence="1">Babe19</strain>
    </source>
</reference>
<dbReference type="EMBL" id="JANRMS010000662">
    <property type="protein sequence ID" value="KAJ3536147.1"/>
    <property type="molecule type" value="Genomic_DNA"/>
</dbReference>
<evidence type="ECO:0000313" key="2">
    <source>
        <dbReference type="Proteomes" id="UP001148629"/>
    </source>
</evidence>
<protein>
    <submittedName>
        <fullName evidence="1">Uncharacterized protein</fullName>
    </submittedName>
</protein>
<keyword evidence="2" id="KW-1185">Reference proteome</keyword>
<proteinExistence type="predicted"/>
<gene>
    <name evidence="1" type="ORF">NM208_g6842</name>
</gene>
<comment type="caution">
    <text evidence="1">The sequence shown here is derived from an EMBL/GenBank/DDBJ whole genome shotgun (WGS) entry which is preliminary data.</text>
</comment>
<accession>A0ACC1SBJ0</accession>
<sequence length="126" mass="13560">MRFSTFALISPSFLGSAIAADCFPGSGSGVNPDDVQRIAEVIRQNAFNTPETFPMEIKAQHEFGFTVGSARFCLTNEFLFDNTHVSQGDLVFAVQNLHDHGHFQVKGDTGLATDVVIASASSGFCK</sequence>
<organism evidence="1 2">
    <name type="scientific">Fusarium decemcellulare</name>
    <dbReference type="NCBI Taxonomy" id="57161"/>
    <lineage>
        <taxon>Eukaryota</taxon>
        <taxon>Fungi</taxon>
        <taxon>Dikarya</taxon>
        <taxon>Ascomycota</taxon>
        <taxon>Pezizomycotina</taxon>
        <taxon>Sordariomycetes</taxon>
        <taxon>Hypocreomycetidae</taxon>
        <taxon>Hypocreales</taxon>
        <taxon>Nectriaceae</taxon>
        <taxon>Fusarium</taxon>
        <taxon>Fusarium decemcellulare species complex</taxon>
    </lineage>
</organism>
<dbReference type="Proteomes" id="UP001148629">
    <property type="component" value="Unassembled WGS sequence"/>
</dbReference>
<name>A0ACC1SBJ0_9HYPO</name>